<gene>
    <name evidence="3" type="ORF">EQM13_07220</name>
</gene>
<dbReference type="Proteomes" id="UP000287969">
    <property type="component" value="Chromosome"/>
</dbReference>
<dbReference type="AlphaFoldDB" id="A0A410QBH3"/>
<accession>A0A410QBH3</accession>
<organism evidence="3 4">
    <name type="scientific">Acidilutibacter cellobiosedens</name>
    <dbReference type="NCBI Taxonomy" id="2507161"/>
    <lineage>
        <taxon>Bacteria</taxon>
        <taxon>Bacillati</taxon>
        <taxon>Bacillota</taxon>
        <taxon>Tissierellia</taxon>
        <taxon>Tissierellales</taxon>
        <taxon>Acidilutibacteraceae</taxon>
        <taxon>Acidilutibacter</taxon>
    </lineage>
</organism>
<evidence type="ECO:0000313" key="4">
    <source>
        <dbReference type="Proteomes" id="UP000287969"/>
    </source>
</evidence>
<keyword evidence="1" id="KW-0472">Membrane</keyword>
<name>A0A410QBH3_9FIRM</name>
<protein>
    <recommendedName>
        <fullName evidence="2">Bypass of forespore C C-terminal domain-containing protein</fullName>
    </recommendedName>
</protein>
<sequence>MEGYFMKKSNIIIIFLICTVLFIISFGYGYYFIDKRVSEKPNTDNDLVASDDEKGDLEIIKEEERISPNTFIETQTKYTECGHTITNVSQAQDEFINMIESEFREYMKDNYPNTKIVSFSAKKIVLQKVKNYLCPNHYVVGEYQGNIAIFKIDENGERVLEKLFNDYPISLLNDVDQEKLKKGIVVDNEEELSNVLENFIS</sequence>
<keyword evidence="4" id="KW-1185">Reference proteome</keyword>
<evidence type="ECO:0000259" key="2">
    <source>
        <dbReference type="Pfam" id="PF08955"/>
    </source>
</evidence>
<evidence type="ECO:0000313" key="3">
    <source>
        <dbReference type="EMBL" id="QAT61382.1"/>
    </source>
</evidence>
<keyword evidence="1" id="KW-1133">Transmembrane helix</keyword>
<dbReference type="InterPro" id="IPR015050">
    <property type="entry name" value="BofC_C"/>
</dbReference>
<dbReference type="KEGG" id="spoa:EQM13_07220"/>
<proteinExistence type="predicted"/>
<keyword evidence="1" id="KW-0812">Transmembrane</keyword>
<feature type="transmembrane region" description="Helical" evidence="1">
    <location>
        <begin position="12"/>
        <end position="33"/>
    </location>
</feature>
<feature type="domain" description="Bypass of forespore C C-terminal" evidence="2">
    <location>
        <begin position="143"/>
        <end position="199"/>
    </location>
</feature>
<dbReference type="Pfam" id="PF08955">
    <property type="entry name" value="BofC_C"/>
    <property type="match status" value="1"/>
</dbReference>
<reference evidence="4" key="1">
    <citation type="submission" date="2019-01" db="EMBL/GenBank/DDBJ databases">
        <title>Draft genomes of a novel of Sporanaerobacter strains.</title>
        <authorList>
            <person name="Ma S."/>
        </authorList>
    </citation>
    <scope>NUCLEOTIDE SEQUENCE [LARGE SCALE GENOMIC DNA]</scope>
    <source>
        <strain evidence="4">NJN-17</strain>
    </source>
</reference>
<dbReference type="EMBL" id="CP035282">
    <property type="protein sequence ID" value="QAT61382.1"/>
    <property type="molecule type" value="Genomic_DNA"/>
</dbReference>
<evidence type="ECO:0000256" key="1">
    <source>
        <dbReference type="SAM" id="Phobius"/>
    </source>
</evidence>
<dbReference type="OrthoDB" id="2082016at2"/>